<gene>
    <name evidence="2" type="ORF">SAMN04487931_101373</name>
</gene>
<evidence type="ECO:0000313" key="3">
    <source>
        <dbReference type="Proteomes" id="UP000199608"/>
    </source>
</evidence>
<organism evidence="2 3">
    <name type="scientific">Desulfobacula phenolica</name>
    <dbReference type="NCBI Taxonomy" id="90732"/>
    <lineage>
        <taxon>Bacteria</taxon>
        <taxon>Pseudomonadati</taxon>
        <taxon>Thermodesulfobacteriota</taxon>
        <taxon>Desulfobacteria</taxon>
        <taxon>Desulfobacterales</taxon>
        <taxon>Desulfobacteraceae</taxon>
        <taxon>Desulfobacula</taxon>
    </lineage>
</organism>
<dbReference type="AlphaFoldDB" id="A0A1H2DPQ1"/>
<keyword evidence="1" id="KW-0812">Transmembrane</keyword>
<evidence type="ECO:0000256" key="1">
    <source>
        <dbReference type="SAM" id="Phobius"/>
    </source>
</evidence>
<feature type="transmembrane region" description="Helical" evidence="1">
    <location>
        <begin position="12"/>
        <end position="30"/>
    </location>
</feature>
<accession>A0A1H2DPQ1</accession>
<dbReference type="RefSeq" id="WP_092229862.1">
    <property type="nucleotide sequence ID" value="NZ_FNLL01000001.1"/>
</dbReference>
<dbReference type="Proteomes" id="UP000199608">
    <property type="component" value="Unassembled WGS sequence"/>
</dbReference>
<proteinExistence type="predicted"/>
<sequence>MSLQKNGKRSGLITIAVILCGVFFLTALYFTKLQEKDLPASKGKIVMSQKQGINKKDITGNKNKAVKGDIIIMPTIDYNHLQKDKTLKQLMVSRKEGLGIKKSLDMIVNSDESFKIGDVQISMRDILENAFIKDGEVFEEKIYDSGAILPQKIKPYGIYVVQPGDNIWNIHFNILKEFYGHHGIHVTPRADEPIDQGKSSGVGKILKFSETLVIIYNLIEKKVDSNIDIIEPLSKIVVYNVDEVFSLLQEINYHNIDRIQFDGKTIWIPAKKI</sequence>
<name>A0A1H2DPQ1_9BACT</name>
<keyword evidence="3" id="KW-1185">Reference proteome</keyword>
<protein>
    <submittedName>
        <fullName evidence="2">Uncharacterized protein</fullName>
    </submittedName>
</protein>
<keyword evidence="1" id="KW-1133">Transmembrane helix</keyword>
<evidence type="ECO:0000313" key="2">
    <source>
        <dbReference type="EMBL" id="SDT84754.1"/>
    </source>
</evidence>
<reference evidence="3" key="1">
    <citation type="submission" date="2016-10" db="EMBL/GenBank/DDBJ databases">
        <authorList>
            <person name="Varghese N."/>
            <person name="Submissions S."/>
        </authorList>
    </citation>
    <scope>NUCLEOTIDE SEQUENCE [LARGE SCALE GENOMIC DNA]</scope>
    <source>
        <strain evidence="3">DSM 3384</strain>
    </source>
</reference>
<keyword evidence="1" id="KW-0472">Membrane</keyword>
<dbReference type="EMBL" id="FNLL01000001">
    <property type="protein sequence ID" value="SDT84754.1"/>
    <property type="molecule type" value="Genomic_DNA"/>
</dbReference>